<evidence type="ECO:0000313" key="2">
    <source>
        <dbReference type="EMBL" id="MDQ0567971.1"/>
    </source>
</evidence>
<proteinExistence type="predicted"/>
<evidence type="ECO:0000256" key="1">
    <source>
        <dbReference type="SAM" id="SignalP"/>
    </source>
</evidence>
<dbReference type="InterPro" id="IPR005046">
    <property type="entry name" value="DUF285"/>
</dbReference>
<dbReference type="EMBL" id="JAUSWP010000006">
    <property type="protein sequence ID" value="MDQ0567971.1"/>
    <property type="molecule type" value="Genomic_DNA"/>
</dbReference>
<keyword evidence="1" id="KW-0732">Signal</keyword>
<gene>
    <name evidence="2" type="ORF">J2Z63_000619</name>
</gene>
<dbReference type="Pfam" id="PF03382">
    <property type="entry name" value="DUF285"/>
    <property type="match status" value="4"/>
</dbReference>
<name>A0ABU0NEU9_9MOLU</name>
<protein>
    <submittedName>
        <fullName evidence="2">Surface protein</fullName>
    </submittedName>
</protein>
<reference evidence="2" key="1">
    <citation type="submission" date="2023-07" db="EMBL/GenBank/DDBJ databases">
        <title>Genomic Encyclopedia of Type Strains, Phase IV (KMG-IV): sequencing the most valuable type-strain genomes for metagenomic binning, comparative biology and taxonomic classification.</title>
        <authorList>
            <person name="Goeker M."/>
        </authorList>
    </citation>
    <scope>NUCLEOTIDE SEQUENCE [LARGE SCALE GENOMIC DNA]</scope>
    <source>
        <strain evidence="2">DSM 22019</strain>
    </source>
</reference>
<feature type="chain" id="PRO_5046117061" evidence="1">
    <location>
        <begin position="23"/>
        <end position="764"/>
    </location>
</feature>
<dbReference type="InterPro" id="IPR011889">
    <property type="entry name" value="Liste_lipo_26"/>
</dbReference>
<keyword evidence="3" id="KW-1185">Reference proteome</keyword>
<dbReference type="NCBIfam" id="TIGR02167">
    <property type="entry name" value="Liste_lipo_26"/>
    <property type="match status" value="4"/>
</dbReference>
<accession>A0ABU0NEU9</accession>
<sequence>MKLKAKLIITGAVALASSGAATTTWYVHTQKSKSVHLNSLITNLDLGIIDQDELNNKNELTRIIAKLNTNSKIDFNKLDFNIQDNKIIVKPNKDGQKDYKGEVELIFQLSKELTSVINVTNLGRINRSDKTNRNLLLNLIKEKNPSLDIDKIQLEIQQNKVIVKPKVGDKTYKGEVEITFSLSTSLSSVINVRNLGIINESDKGDKNLLLNLIKQKNPRLDNDKVELVVQENKIIVKPKAGDNTYEGEVEIDFEIFTEQDKQNIEKINLVWNKEFKDNFRTNDGPVDFDLGWVATKNQILKLFTERLNDNGLNNVNISYLEKPLNDFDRPREDEVLKFVYKGVTIKLNVGKFNAKDVFDDYHEYEKGSQNKKVTKIGSFISNGGLFHIARFKHSVQEVPDQLPSFIKDLSKAFQGSSNQTIKGIEKWDTKNVKRMSYTFYDATKFNQNISGWDTSNVTDMSGMFRSSGFNQNIGNWNTSKVVKMNCMFTNNKVFNKDISSWDTSKVTNMSEMFYGAEKFNQDITKWNTNSLKNTESMFKEAKIFNQDINTKEVERKDGSKYTAWDVSNVINMNEMFSRAEAFDNPLNNWNVSNVKNMSKMFNVSSFNQDIGNWNTENVTDMESMFAGAEKFNQYIGNWNTSNVKNMHNMFYKAKTFNQDINTKEVERKDGSKYTAWDVSKVKSMSDMFWSAESFNKDISSWDTSKVTTMNNMFWFAKSFEQNISTWDIDNVEFYNRFINKESKLKLEFIPEKFRAKIKEELNKK</sequence>
<feature type="signal peptide" evidence="1">
    <location>
        <begin position="1"/>
        <end position="22"/>
    </location>
</feature>
<comment type="caution">
    <text evidence="2">The sequence shown here is derived from an EMBL/GenBank/DDBJ whole genome shotgun (WGS) entry which is preliminary data.</text>
</comment>
<organism evidence="2 3">
    <name type="scientific">Mycoplasma yeatsii</name>
    <dbReference type="NCBI Taxonomy" id="51365"/>
    <lineage>
        <taxon>Bacteria</taxon>
        <taxon>Bacillati</taxon>
        <taxon>Mycoplasmatota</taxon>
        <taxon>Mollicutes</taxon>
        <taxon>Mycoplasmataceae</taxon>
        <taxon>Mycoplasma</taxon>
    </lineage>
</organism>
<dbReference type="Proteomes" id="UP001236620">
    <property type="component" value="Unassembled WGS sequence"/>
</dbReference>
<dbReference type="RefSeq" id="WP_307445175.1">
    <property type="nucleotide sequence ID" value="NZ_JAUSWP010000006.1"/>
</dbReference>
<evidence type="ECO:0000313" key="3">
    <source>
        <dbReference type="Proteomes" id="UP001236620"/>
    </source>
</evidence>